<keyword evidence="6" id="KW-0066">ATP synthesis</keyword>
<keyword evidence="2" id="KW-0813">Transport</keyword>
<feature type="compositionally biased region" description="Polar residues" evidence="7">
    <location>
        <begin position="15"/>
        <end position="24"/>
    </location>
</feature>
<evidence type="ECO:0000313" key="8">
    <source>
        <dbReference type="EMBL" id="VVV61009.1"/>
    </source>
</evidence>
<comment type="subcellular location">
    <subcellularLocation>
        <location evidence="1">Membrane</location>
    </subcellularLocation>
</comment>
<dbReference type="InterPro" id="IPR000711">
    <property type="entry name" value="ATPase_OSCP/dsu"/>
</dbReference>
<feature type="compositionally biased region" description="Polar residues" evidence="7">
    <location>
        <begin position="31"/>
        <end position="40"/>
    </location>
</feature>
<dbReference type="NCBIfam" id="TIGR01145">
    <property type="entry name" value="ATP_synt_delta"/>
    <property type="match status" value="1"/>
</dbReference>
<dbReference type="AlphaFoldDB" id="A0A5K0X601"/>
<evidence type="ECO:0000256" key="2">
    <source>
        <dbReference type="ARBA" id="ARBA00022448"/>
    </source>
</evidence>
<name>A0A5K0X601_9MAGN</name>
<evidence type="ECO:0000256" key="4">
    <source>
        <dbReference type="ARBA" id="ARBA00023065"/>
    </source>
</evidence>
<dbReference type="GO" id="GO:0046933">
    <property type="term" value="F:proton-transporting ATP synthase activity, rotational mechanism"/>
    <property type="evidence" value="ECO:0007669"/>
    <property type="project" value="InterPro"/>
</dbReference>
<accession>A0A5K0X601</accession>
<evidence type="ECO:0000256" key="3">
    <source>
        <dbReference type="ARBA" id="ARBA00022781"/>
    </source>
</evidence>
<reference evidence="8" key="1">
    <citation type="submission" date="2019-09" db="EMBL/GenBank/DDBJ databases">
        <authorList>
            <person name="Zhang L."/>
        </authorList>
    </citation>
    <scope>NUCLEOTIDE SEQUENCE</scope>
</reference>
<gene>
    <name evidence="8" type="ORF">NYM_LOCUS4341</name>
</gene>
<protein>
    <recommendedName>
        <fullName evidence="9">ATP synthase delta chain, chloroplastic</fullName>
    </recommendedName>
</protein>
<dbReference type="PANTHER" id="PTHR11910">
    <property type="entry name" value="ATP SYNTHASE DELTA CHAIN"/>
    <property type="match status" value="1"/>
</dbReference>
<organism evidence="8">
    <name type="scientific">Nymphaea colorata</name>
    <name type="common">pocket water lily</name>
    <dbReference type="NCBI Taxonomy" id="210225"/>
    <lineage>
        <taxon>Eukaryota</taxon>
        <taxon>Viridiplantae</taxon>
        <taxon>Streptophyta</taxon>
        <taxon>Embryophyta</taxon>
        <taxon>Tracheophyta</taxon>
        <taxon>Spermatophyta</taxon>
        <taxon>Magnoliopsida</taxon>
        <taxon>Nymphaeales</taxon>
        <taxon>Nymphaeaceae</taxon>
        <taxon>Nymphaea</taxon>
    </lineage>
</organism>
<evidence type="ECO:0000256" key="1">
    <source>
        <dbReference type="ARBA" id="ARBA00004370"/>
    </source>
</evidence>
<evidence type="ECO:0008006" key="9">
    <source>
        <dbReference type="Google" id="ProtNLM"/>
    </source>
</evidence>
<evidence type="ECO:0000256" key="5">
    <source>
        <dbReference type="ARBA" id="ARBA00023136"/>
    </source>
</evidence>
<evidence type="ECO:0000256" key="7">
    <source>
        <dbReference type="SAM" id="MobiDB-lite"/>
    </source>
</evidence>
<keyword evidence="5" id="KW-0472">Membrane</keyword>
<evidence type="ECO:0000256" key="6">
    <source>
        <dbReference type="ARBA" id="ARBA00023310"/>
    </source>
</evidence>
<sequence>MSILNKSIPPHPSRTVVSSQTATQIRRKMSVTASGHSSSESCRKRTQLGAKHPRHGGLLEFVDDDAVKLSGLFREETPCNFVPDQIADVDPEKTFRTVPDDAVFGPFTLGFMRSVMENESISMIKDRTASLDISGTDSAANTLVVSVSSAVKLQHNQMDQIAKKMQSLTGATHVSLKNTIDTSLIAGFVISYEKGGSHVIDLSVKGQLDQLVAHIESNDQRNASNTESYIFMNRGS</sequence>
<dbReference type="GO" id="GO:0016020">
    <property type="term" value="C:membrane"/>
    <property type="evidence" value="ECO:0007669"/>
    <property type="project" value="UniProtKB-SubCell"/>
</dbReference>
<keyword evidence="4" id="KW-0406">Ion transport</keyword>
<feature type="region of interest" description="Disordered" evidence="7">
    <location>
        <begin position="1"/>
        <end position="50"/>
    </location>
</feature>
<proteinExistence type="inferred from homology"/>
<dbReference type="HAMAP" id="MF_01416">
    <property type="entry name" value="ATP_synth_delta_bact"/>
    <property type="match status" value="1"/>
</dbReference>
<keyword evidence="3" id="KW-0375">Hydrogen ion transport</keyword>
<dbReference type="Pfam" id="PF00213">
    <property type="entry name" value="OSCP"/>
    <property type="match status" value="1"/>
</dbReference>
<dbReference type="EMBL" id="LR721775">
    <property type="protein sequence ID" value="VVV61009.1"/>
    <property type="molecule type" value="Genomic_DNA"/>
</dbReference>